<dbReference type="Proteomes" id="UP000001036">
    <property type="component" value="Chromosome"/>
</dbReference>
<dbReference type="AlphaFoldDB" id="B3PED6"/>
<dbReference type="RefSeq" id="WP_012488815.1">
    <property type="nucleotide sequence ID" value="NC_010995.1"/>
</dbReference>
<comment type="pathway">
    <text evidence="1 8">Amine and polyamine biosynthesis; ectoine biosynthesis; L-ectoine from L-aspartate 4-semialdehyde: step 2/3.</text>
</comment>
<evidence type="ECO:0000259" key="9">
    <source>
        <dbReference type="PROSITE" id="PS51186"/>
    </source>
</evidence>
<dbReference type="NCBIfam" id="TIGR02406">
    <property type="entry name" value="ectoine_EctA"/>
    <property type="match status" value="1"/>
</dbReference>
<comment type="catalytic activity">
    <reaction evidence="7 8">
        <text>L-2,4-diaminobutanoate + acetyl-CoA = (2S)-4-acetamido-2-aminobutanoate + CoA + H(+)</text>
        <dbReference type="Rhea" id="RHEA:16901"/>
        <dbReference type="ChEBI" id="CHEBI:15378"/>
        <dbReference type="ChEBI" id="CHEBI:57287"/>
        <dbReference type="ChEBI" id="CHEBI:57288"/>
        <dbReference type="ChEBI" id="CHEBI:58761"/>
        <dbReference type="ChEBI" id="CHEBI:58929"/>
        <dbReference type="EC" id="2.3.1.178"/>
    </reaction>
</comment>
<dbReference type="Pfam" id="PF00583">
    <property type="entry name" value="Acetyltransf_1"/>
    <property type="match status" value="1"/>
</dbReference>
<keyword evidence="5 8" id="KW-0808">Transferase</keyword>
<dbReference type="GO" id="GO:0019491">
    <property type="term" value="P:ectoine biosynthetic process"/>
    <property type="evidence" value="ECO:0007669"/>
    <property type="project" value="UniProtKB-UniPathway"/>
</dbReference>
<evidence type="ECO:0000313" key="10">
    <source>
        <dbReference type="EMBL" id="ACE83612.1"/>
    </source>
</evidence>
<dbReference type="InterPro" id="IPR016181">
    <property type="entry name" value="Acyl_CoA_acyltransferase"/>
</dbReference>
<evidence type="ECO:0000256" key="3">
    <source>
        <dbReference type="ARBA" id="ARBA00012355"/>
    </source>
</evidence>
<feature type="domain" description="N-acetyltransferase" evidence="9">
    <location>
        <begin position="12"/>
        <end position="183"/>
    </location>
</feature>
<organism evidence="10 11">
    <name type="scientific">Cellvibrio japonicus (strain Ueda107)</name>
    <name type="common">Pseudomonas fluorescens subsp. cellulosa</name>
    <dbReference type="NCBI Taxonomy" id="498211"/>
    <lineage>
        <taxon>Bacteria</taxon>
        <taxon>Pseudomonadati</taxon>
        <taxon>Pseudomonadota</taxon>
        <taxon>Gammaproteobacteria</taxon>
        <taxon>Cellvibrionales</taxon>
        <taxon>Cellvibrionaceae</taxon>
        <taxon>Cellvibrio</taxon>
    </lineage>
</organism>
<dbReference type="eggNOG" id="COG1247">
    <property type="taxonomic scope" value="Bacteria"/>
</dbReference>
<evidence type="ECO:0000256" key="6">
    <source>
        <dbReference type="ARBA" id="ARBA00023315"/>
    </source>
</evidence>
<dbReference type="HOGENOM" id="CLU_111896_0_0_6"/>
<accession>B3PED6</accession>
<dbReference type="PROSITE" id="PS51186">
    <property type="entry name" value="GNAT"/>
    <property type="match status" value="1"/>
</dbReference>
<dbReference type="GO" id="GO:0033816">
    <property type="term" value="F:diaminobutyrate acetyltransferase activity"/>
    <property type="evidence" value="ECO:0007669"/>
    <property type="project" value="UniProtKB-EC"/>
</dbReference>
<evidence type="ECO:0000256" key="5">
    <source>
        <dbReference type="ARBA" id="ARBA00022679"/>
    </source>
</evidence>
<dbReference type="InterPro" id="IPR000182">
    <property type="entry name" value="GNAT_dom"/>
</dbReference>
<dbReference type="OrthoDB" id="2436196at2"/>
<dbReference type="SUPFAM" id="SSF55729">
    <property type="entry name" value="Acyl-CoA N-acyltransferases (Nat)"/>
    <property type="match status" value="1"/>
</dbReference>
<evidence type="ECO:0000256" key="7">
    <source>
        <dbReference type="ARBA" id="ARBA00048924"/>
    </source>
</evidence>
<evidence type="ECO:0000256" key="8">
    <source>
        <dbReference type="RuleBase" id="RU365045"/>
    </source>
</evidence>
<keyword evidence="6 8" id="KW-0012">Acyltransferase</keyword>
<dbReference type="EC" id="2.3.1.178" evidence="3 8"/>
<comment type="similarity">
    <text evidence="2 8">Belongs to the acetyltransferase family. EctA subfamily.</text>
</comment>
<dbReference type="CDD" id="cd04301">
    <property type="entry name" value="NAT_SF"/>
    <property type="match status" value="1"/>
</dbReference>
<evidence type="ECO:0000256" key="4">
    <source>
        <dbReference type="ARBA" id="ARBA00017935"/>
    </source>
</evidence>
<keyword evidence="11" id="KW-1185">Reference proteome</keyword>
<gene>
    <name evidence="8" type="primary">ectA</name>
    <name evidence="10" type="ordered locus">CJA_3238</name>
</gene>
<dbReference type="UniPathway" id="UPA00067">
    <property type="reaction ID" value="UER00122"/>
</dbReference>
<evidence type="ECO:0000256" key="2">
    <source>
        <dbReference type="ARBA" id="ARBA00010712"/>
    </source>
</evidence>
<evidence type="ECO:0000256" key="1">
    <source>
        <dbReference type="ARBA" id="ARBA00004978"/>
    </source>
</evidence>
<protein>
    <recommendedName>
        <fullName evidence="4 8">L-2,4-diaminobutyric acid acetyltransferase</fullName>
        <shortName evidence="8">DABA acetyltransferase</shortName>
        <ecNumber evidence="3 8">2.3.1.178</ecNumber>
    </recommendedName>
</protein>
<proteinExistence type="inferred from homology"/>
<comment type="function">
    <text evidence="8">Catalyzes the acetylation of L-2,4-diaminobutyrate (DABA) to gamma-N-acetyl-alpha,gamma-diaminobutyric acid (ADABA) with acetyl coenzyme A.</text>
</comment>
<evidence type="ECO:0000313" key="11">
    <source>
        <dbReference type="Proteomes" id="UP000001036"/>
    </source>
</evidence>
<dbReference type="EMBL" id="CP000934">
    <property type="protein sequence ID" value="ACE83612.1"/>
    <property type="molecule type" value="Genomic_DNA"/>
</dbReference>
<dbReference type="Gene3D" id="3.40.630.30">
    <property type="match status" value="1"/>
</dbReference>
<dbReference type="STRING" id="498211.CJA_3238"/>
<sequence>MNTRNDLFTDKLYLRSPQVTDGYALNRLVAASPPLDRNSVYCNLLQCMHFADTSVAAELDGELVGFISAYIPPNEPDTLFVWQVVVAQSARGIGVGKRMLHWLVGQPSCEKTLRLATSITADNQASWALFESFAKSCNALPVKTLLFQRDKHFAGQHEDEYLLRIAPLPNHPNDNKPMSYHLENLRAGLRSPASQYWLD</sequence>
<reference evidence="10 11" key="1">
    <citation type="journal article" date="2008" name="J. Bacteriol.">
        <title>Insights into plant cell wall degradation from the genome sequence of the soil bacterium Cellvibrio japonicus.</title>
        <authorList>
            <person name="Deboy R.T."/>
            <person name="Mongodin E.F."/>
            <person name="Fouts D.E."/>
            <person name="Tailford L.E."/>
            <person name="Khouri H."/>
            <person name="Emerson J.B."/>
            <person name="Mohamoud Y."/>
            <person name="Watkins K."/>
            <person name="Henrissat B."/>
            <person name="Gilbert H.J."/>
            <person name="Nelson K.E."/>
        </authorList>
    </citation>
    <scope>NUCLEOTIDE SEQUENCE [LARGE SCALE GENOMIC DNA]</scope>
    <source>
        <strain evidence="10 11">Ueda107</strain>
    </source>
</reference>
<dbReference type="InterPro" id="IPR012772">
    <property type="entry name" value="Ectoine_EctA"/>
</dbReference>
<dbReference type="KEGG" id="cja:CJA_3238"/>
<name>B3PED6_CELJU</name>